<dbReference type="InterPro" id="IPR005225">
    <property type="entry name" value="Small_GTP-bd"/>
</dbReference>
<keyword evidence="4" id="KW-0342">GTP-binding</keyword>
<evidence type="ECO:0000256" key="7">
    <source>
        <dbReference type="SAM" id="MobiDB-lite"/>
    </source>
</evidence>
<dbReference type="SMART" id="SM00054">
    <property type="entry name" value="EFh"/>
    <property type="match status" value="2"/>
</dbReference>
<keyword evidence="6" id="KW-0175">Coiled coil</keyword>
<evidence type="ECO:0000256" key="5">
    <source>
        <dbReference type="ARBA" id="ARBA00023288"/>
    </source>
</evidence>
<dbReference type="InterPro" id="IPR050227">
    <property type="entry name" value="Rab"/>
</dbReference>
<dbReference type="CTD" id="283229"/>
<dbReference type="SMART" id="SM00174">
    <property type="entry name" value="RHO"/>
    <property type="match status" value="1"/>
</dbReference>
<keyword evidence="3" id="KW-0106">Calcium</keyword>
<keyword evidence="1" id="KW-0479">Metal-binding</keyword>
<reference evidence="10" key="1">
    <citation type="submission" date="2020-06" db="EMBL/GenBank/DDBJ databases">
        <authorList>
            <consortium name="Wellcome Sanger Institute Data Sharing"/>
        </authorList>
    </citation>
    <scope>NUCLEOTIDE SEQUENCE [LARGE SCALE GENOMIC DNA]</scope>
</reference>
<evidence type="ECO:0000313" key="11">
    <source>
        <dbReference type="Proteomes" id="UP000694680"/>
    </source>
</evidence>
<name>A0A8C5H5B7_GOUWI</name>
<dbReference type="FunFam" id="3.40.50.300:FF:001129">
    <property type="entry name" value="ras-related protein Rab-44 isoform X2"/>
    <property type="match status" value="1"/>
</dbReference>
<feature type="region of interest" description="Disordered" evidence="7">
    <location>
        <begin position="428"/>
        <end position="449"/>
    </location>
</feature>
<evidence type="ECO:0000256" key="3">
    <source>
        <dbReference type="ARBA" id="ARBA00022837"/>
    </source>
</evidence>
<dbReference type="RefSeq" id="XP_028304919.1">
    <property type="nucleotide sequence ID" value="XM_028449118.1"/>
</dbReference>
<feature type="coiled-coil region" evidence="6">
    <location>
        <begin position="212"/>
        <end position="239"/>
    </location>
</feature>
<keyword evidence="8" id="KW-0472">Membrane</keyword>
<dbReference type="GO" id="GO:0005525">
    <property type="term" value="F:GTP binding"/>
    <property type="evidence" value="ECO:0007669"/>
    <property type="project" value="UniProtKB-KW"/>
</dbReference>
<dbReference type="SUPFAM" id="SSF47473">
    <property type="entry name" value="EF-hand"/>
    <property type="match status" value="1"/>
</dbReference>
<dbReference type="GO" id="GO:0005509">
    <property type="term" value="F:calcium ion binding"/>
    <property type="evidence" value="ECO:0007669"/>
    <property type="project" value="InterPro"/>
</dbReference>
<dbReference type="SUPFAM" id="SSF52540">
    <property type="entry name" value="P-loop containing nucleoside triphosphate hydrolases"/>
    <property type="match status" value="1"/>
</dbReference>
<dbReference type="PROSITE" id="PS51420">
    <property type="entry name" value="RHO"/>
    <property type="match status" value="1"/>
</dbReference>
<evidence type="ECO:0000259" key="9">
    <source>
        <dbReference type="PROSITE" id="PS50222"/>
    </source>
</evidence>
<dbReference type="RefSeq" id="XP_028304918.1">
    <property type="nucleotide sequence ID" value="XM_028449117.1"/>
</dbReference>
<keyword evidence="8" id="KW-0812">Transmembrane</keyword>
<dbReference type="Pfam" id="PF00071">
    <property type="entry name" value="Ras"/>
    <property type="match status" value="1"/>
</dbReference>
<dbReference type="SMART" id="SM00175">
    <property type="entry name" value="RAB"/>
    <property type="match status" value="1"/>
</dbReference>
<dbReference type="PROSITE" id="PS51419">
    <property type="entry name" value="RAB"/>
    <property type="match status" value="1"/>
</dbReference>
<reference evidence="10" key="3">
    <citation type="submission" date="2025-09" db="UniProtKB">
        <authorList>
            <consortium name="Ensembl"/>
        </authorList>
    </citation>
    <scope>IDENTIFICATION</scope>
</reference>
<dbReference type="Ensembl" id="ENSGWIT00000042898.1">
    <property type="protein sequence ID" value="ENSGWIP00000039452.1"/>
    <property type="gene ID" value="ENSGWIG00000020033.1"/>
</dbReference>
<reference evidence="10" key="2">
    <citation type="submission" date="2025-08" db="UniProtKB">
        <authorList>
            <consortium name="Ensembl"/>
        </authorList>
    </citation>
    <scope>IDENTIFICATION</scope>
</reference>
<evidence type="ECO:0000313" key="10">
    <source>
        <dbReference type="Ensembl" id="ENSGWIP00000039452.1"/>
    </source>
</evidence>
<dbReference type="InterPro" id="IPR027417">
    <property type="entry name" value="P-loop_NTPase"/>
</dbReference>
<accession>A0A8C5H5B7</accession>
<evidence type="ECO:0000256" key="1">
    <source>
        <dbReference type="ARBA" id="ARBA00022723"/>
    </source>
</evidence>
<feature type="domain" description="EF-hand" evidence="9">
    <location>
        <begin position="113"/>
        <end position="148"/>
    </location>
</feature>
<sequence>MSLWLNDGEVLVAEGSGEALPLTPRSRSVPPASPGLSRRSSGSPQAGRRLPGSPRQVRGRSPVTSPLAREPTQTNQVGTTMGKAKELFVLCDKEGKGFLTKQDMQNLQGELPLSPEQLETVFDRLDRDSNGFLTPVEFSTGLGELVGLEEDVAEKPGTEVDWYQEPTAVRFINTLVELGADQLFKDQQELSSLWCELQRDSPELLSVLENVLIHAASQLQDAAREREGLEQTLRRRESEHDQVVRSIYEETETQIKEEREKHLSQDSVKEKLRGQQLEEELLMKEQELENILSKQKELHTRIRQLSCEQTELKEQNQQLLSSNKQLQEQVESSREQLQAAVDQLKTMLSNADQEQTLKHTNVMRVSKNMKKEKESLMRQLEILKDMNRNLRDEKDAQQCVKRTPNVSKLLQKRGSVIGNYLLQERPVKRQLSSSDELEQDKDREGTKSSWTHQLSSCTVRCESVEQDLPQKTVTYDSSSELQSSIQSHHHPHHPQRVFKVVFLGNSGVGKSSFIQHYCTGRFLSALSSTVGLDFQIKTLTLDSTTITLQLWDTAGQERFRSITEQYFRKADGILALYDVTNPASFSAVRGWIDSAKEKMCAGAVLVLLGNKQDSADSPSAVPAAEGRRLAEQHQALFYECSAKTGANMERLMKHLARYDRPYLSNLCCFSEFSCHFVHTVCVSLELFCSVFFYVFIVILFV</sequence>
<keyword evidence="5" id="KW-0449">Lipoprotein</keyword>
<evidence type="ECO:0000256" key="2">
    <source>
        <dbReference type="ARBA" id="ARBA00022741"/>
    </source>
</evidence>
<dbReference type="InterPro" id="IPR002048">
    <property type="entry name" value="EF_hand_dom"/>
</dbReference>
<keyword evidence="8" id="KW-1133">Transmembrane helix</keyword>
<dbReference type="PRINTS" id="PR00449">
    <property type="entry name" value="RASTRNSFRMNG"/>
</dbReference>
<dbReference type="Gene3D" id="1.10.238.10">
    <property type="entry name" value="EF-hand"/>
    <property type="match status" value="1"/>
</dbReference>
<dbReference type="Gene3D" id="3.40.50.300">
    <property type="entry name" value="P-loop containing nucleotide triphosphate hydrolases"/>
    <property type="match status" value="1"/>
</dbReference>
<dbReference type="Pfam" id="PF13499">
    <property type="entry name" value="EF-hand_7"/>
    <property type="match status" value="1"/>
</dbReference>
<proteinExistence type="predicted"/>
<feature type="transmembrane region" description="Helical" evidence="8">
    <location>
        <begin position="676"/>
        <end position="700"/>
    </location>
</feature>
<feature type="coiled-coil region" evidence="6">
    <location>
        <begin position="274"/>
        <end position="400"/>
    </location>
</feature>
<dbReference type="PANTHER" id="PTHR47977">
    <property type="entry name" value="RAS-RELATED PROTEIN RAB"/>
    <property type="match status" value="1"/>
</dbReference>
<evidence type="ECO:0000256" key="8">
    <source>
        <dbReference type="SAM" id="Phobius"/>
    </source>
</evidence>
<dbReference type="AlphaFoldDB" id="A0A8C5H5B7"/>
<protein>
    <recommendedName>
        <fullName evidence="9">EF-hand domain-containing protein</fullName>
    </recommendedName>
</protein>
<dbReference type="PROSITE" id="PS51421">
    <property type="entry name" value="RAS"/>
    <property type="match status" value="1"/>
</dbReference>
<dbReference type="Proteomes" id="UP000694680">
    <property type="component" value="Chromosome 6"/>
</dbReference>
<dbReference type="GeneID" id="114464678"/>
<dbReference type="NCBIfam" id="TIGR00231">
    <property type="entry name" value="small_GTP"/>
    <property type="match status" value="1"/>
</dbReference>
<gene>
    <name evidence="10" type="primary">cracr2b</name>
</gene>
<evidence type="ECO:0000256" key="4">
    <source>
        <dbReference type="ARBA" id="ARBA00023134"/>
    </source>
</evidence>
<feature type="compositionally biased region" description="Low complexity" evidence="7">
    <location>
        <begin position="34"/>
        <end position="44"/>
    </location>
</feature>
<dbReference type="InterPro" id="IPR018247">
    <property type="entry name" value="EF_Hand_1_Ca_BS"/>
</dbReference>
<dbReference type="InterPro" id="IPR011992">
    <property type="entry name" value="EF-hand-dom_pair"/>
</dbReference>
<dbReference type="SMART" id="SM00173">
    <property type="entry name" value="RAS"/>
    <property type="match status" value="1"/>
</dbReference>
<dbReference type="PROSITE" id="PS00018">
    <property type="entry name" value="EF_HAND_1"/>
    <property type="match status" value="1"/>
</dbReference>
<dbReference type="PROSITE" id="PS50222">
    <property type="entry name" value="EF_HAND_2"/>
    <property type="match status" value="1"/>
</dbReference>
<feature type="region of interest" description="Disordered" evidence="7">
    <location>
        <begin position="15"/>
        <end position="80"/>
    </location>
</feature>
<keyword evidence="11" id="KW-1185">Reference proteome</keyword>
<evidence type="ECO:0000256" key="6">
    <source>
        <dbReference type="SAM" id="Coils"/>
    </source>
</evidence>
<dbReference type="GO" id="GO:0003924">
    <property type="term" value="F:GTPase activity"/>
    <property type="evidence" value="ECO:0007669"/>
    <property type="project" value="InterPro"/>
</dbReference>
<organism evidence="10 11">
    <name type="scientific">Gouania willdenowi</name>
    <name type="common">Blunt-snouted clingfish</name>
    <name type="synonym">Lepadogaster willdenowi</name>
    <dbReference type="NCBI Taxonomy" id="441366"/>
    <lineage>
        <taxon>Eukaryota</taxon>
        <taxon>Metazoa</taxon>
        <taxon>Chordata</taxon>
        <taxon>Craniata</taxon>
        <taxon>Vertebrata</taxon>
        <taxon>Euteleostomi</taxon>
        <taxon>Actinopterygii</taxon>
        <taxon>Neopterygii</taxon>
        <taxon>Teleostei</taxon>
        <taxon>Neoteleostei</taxon>
        <taxon>Acanthomorphata</taxon>
        <taxon>Ovalentaria</taxon>
        <taxon>Blenniimorphae</taxon>
        <taxon>Blenniiformes</taxon>
        <taxon>Gobiesocoidei</taxon>
        <taxon>Gobiesocidae</taxon>
        <taxon>Gobiesocinae</taxon>
        <taxon>Gouania</taxon>
    </lineage>
</organism>
<keyword evidence="2" id="KW-0547">Nucleotide-binding</keyword>
<dbReference type="InterPro" id="IPR001806">
    <property type="entry name" value="Small_GTPase"/>
</dbReference>
<dbReference type="SMART" id="SM00176">
    <property type="entry name" value="RAN"/>
    <property type="match status" value="1"/>
</dbReference>
<dbReference type="OrthoDB" id="9989112at2759"/>
<dbReference type="CDD" id="cd00051">
    <property type="entry name" value="EFh"/>
    <property type="match status" value="1"/>
</dbReference>
<dbReference type="CDD" id="cd00154">
    <property type="entry name" value="Rab"/>
    <property type="match status" value="1"/>
</dbReference>